<feature type="compositionally biased region" description="Low complexity" evidence="1">
    <location>
        <begin position="10"/>
        <end position="23"/>
    </location>
</feature>
<comment type="caution">
    <text evidence="2">The sequence shown here is derived from an EMBL/GenBank/DDBJ whole genome shotgun (WGS) entry which is preliminary data.</text>
</comment>
<dbReference type="Proteomes" id="UP001231189">
    <property type="component" value="Unassembled WGS sequence"/>
</dbReference>
<evidence type="ECO:0000256" key="1">
    <source>
        <dbReference type="SAM" id="MobiDB-lite"/>
    </source>
</evidence>
<feature type="region of interest" description="Disordered" evidence="1">
    <location>
        <begin position="115"/>
        <end position="138"/>
    </location>
</feature>
<gene>
    <name evidence="2" type="ORF">QYE76_015584</name>
</gene>
<dbReference type="PANTHER" id="PTHR33710">
    <property type="entry name" value="BNAC02G09200D PROTEIN"/>
    <property type="match status" value="1"/>
</dbReference>
<proteinExistence type="predicted"/>
<feature type="region of interest" description="Disordered" evidence="1">
    <location>
        <begin position="1"/>
        <end position="30"/>
    </location>
</feature>
<name>A0AAD8U534_LOLMU</name>
<dbReference type="EMBL" id="JAUUTY010000001">
    <property type="protein sequence ID" value="KAK1698887.1"/>
    <property type="molecule type" value="Genomic_DNA"/>
</dbReference>
<keyword evidence="3" id="KW-1185">Reference proteome</keyword>
<sequence>MSPAWTEVVASPASSANSANGSGSKKGEKIGDLKLRLGIEDDEFDDVVFEEEETVPKQGMKWLALVKDDPELKDTATGLGKLNNMDLDKANLTNPLAKRALDLDADSLDGMLEKDRKKHTKKEGADSPHSDRRVPARSLFGRNEDSMLELSRVGRVGVNDLQDFHRALDDCDLSDLGYVGDMFTWSRGNMRSRLDKAVGNLSWNQMHMDAAMVHLEYNHSNQRPLLLDTEYYTTLYSDPMPKQNKFEAKWFRGENFGEIVKEEWEAAVGNENPIDVLQRLKAMHDGLHAWDQRVLRGPKRRLRAAQRELETVMRGPINPKSDRKKHEIANLIEKFLEQEEMRWNQRYFDNLFSTENNVVDPEFLERISPKVTQLMNENLIAPFTGEDVKEAVFSIGDLKAPRPDGLHALFYKMFWHLVGPDITTVVLKAINDKVIPEGWNERVVVLIPKVDNP</sequence>
<dbReference type="PANTHER" id="PTHR33710:SF71">
    <property type="entry name" value="ENDONUCLEASE_EXONUCLEASE_PHOSPHATASE DOMAIN-CONTAINING PROTEIN"/>
    <property type="match status" value="1"/>
</dbReference>
<organism evidence="2 3">
    <name type="scientific">Lolium multiflorum</name>
    <name type="common">Italian ryegrass</name>
    <name type="synonym">Lolium perenne subsp. multiflorum</name>
    <dbReference type="NCBI Taxonomy" id="4521"/>
    <lineage>
        <taxon>Eukaryota</taxon>
        <taxon>Viridiplantae</taxon>
        <taxon>Streptophyta</taxon>
        <taxon>Embryophyta</taxon>
        <taxon>Tracheophyta</taxon>
        <taxon>Spermatophyta</taxon>
        <taxon>Magnoliopsida</taxon>
        <taxon>Liliopsida</taxon>
        <taxon>Poales</taxon>
        <taxon>Poaceae</taxon>
        <taxon>BOP clade</taxon>
        <taxon>Pooideae</taxon>
        <taxon>Poodae</taxon>
        <taxon>Poeae</taxon>
        <taxon>Poeae Chloroplast Group 2 (Poeae type)</taxon>
        <taxon>Loliodinae</taxon>
        <taxon>Loliinae</taxon>
        <taxon>Lolium</taxon>
    </lineage>
</organism>
<protein>
    <submittedName>
        <fullName evidence="2">Uncharacterized protein</fullName>
    </submittedName>
</protein>
<reference evidence="2" key="1">
    <citation type="submission" date="2023-07" db="EMBL/GenBank/DDBJ databases">
        <title>A chromosome-level genome assembly of Lolium multiflorum.</title>
        <authorList>
            <person name="Chen Y."/>
            <person name="Copetti D."/>
            <person name="Kolliker R."/>
            <person name="Studer B."/>
        </authorList>
    </citation>
    <scope>NUCLEOTIDE SEQUENCE</scope>
    <source>
        <strain evidence="2">02402/16</strain>
        <tissue evidence="2">Leaf</tissue>
    </source>
</reference>
<evidence type="ECO:0000313" key="3">
    <source>
        <dbReference type="Proteomes" id="UP001231189"/>
    </source>
</evidence>
<evidence type="ECO:0000313" key="2">
    <source>
        <dbReference type="EMBL" id="KAK1698887.1"/>
    </source>
</evidence>
<dbReference type="AlphaFoldDB" id="A0AAD8U534"/>
<feature type="compositionally biased region" description="Basic and acidic residues" evidence="1">
    <location>
        <begin position="122"/>
        <end position="134"/>
    </location>
</feature>
<accession>A0AAD8U534</accession>